<evidence type="ECO:0000313" key="1">
    <source>
        <dbReference type="EMBL" id="VDN38561.1"/>
    </source>
</evidence>
<proteinExistence type="predicted"/>
<accession>A0A183EKU9</accession>
<dbReference type="WBParaSite" id="GPUH_0002161701-mRNA-1">
    <property type="protein sequence ID" value="GPUH_0002161701-mRNA-1"/>
    <property type="gene ID" value="GPUH_0002161701"/>
</dbReference>
<organism evidence="3">
    <name type="scientific">Gongylonema pulchrum</name>
    <dbReference type="NCBI Taxonomy" id="637853"/>
    <lineage>
        <taxon>Eukaryota</taxon>
        <taxon>Metazoa</taxon>
        <taxon>Ecdysozoa</taxon>
        <taxon>Nematoda</taxon>
        <taxon>Chromadorea</taxon>
        <taxon>Rhabditida</taxon>
        <taxon>Spirurina</taxon>
        <taxon>Spiruromorpha</taxon>
        <taxon>Spiruroidea</taxon>
        <taxon>Gongylonematidae</taxon>
        <taxon>Gongylonema</taxon>
    </lineage>
</organism>
<keyword evidence="2" id="KW-1185">Reference proteome</keyword>
<dbReference type="AlphaFoldDB" id="A0A183EKU9"/>
<gene>
    <name evidence="1" type="ORF">GPUH_LOCUS21589</name>
</gene>
<name>A0A183EKU9_9BILA</name>
<dbReference type="Proteomes" id="UP000271098">
    <property type="component" value="Unassembled WGS sequence"/>
</dbReference>
<reference evidence="1 2" key="2">
    <citation type="submission" date="2018-11" db="EMBL/GenBank/DDBJ databases">
        <authorList>
            <consortium name="Pathogen Informatics"/>
        </authorList>
    </citation>
    <scope>NUCLEOTIDE SEQUENCE [LARGE SCALE GENOMIC DNA]</scope>
</reference>
<dbReference type="EMBL" id="UYRT01092980">
    <property type="protein sequence ID" value="VDN38561.1"/>
    <property type="molecule type" value="Genomic_DNA"/>
</dbReference>
<evidence type="ECO:0000313" key="3">
    <source>
        <dbReference type="WBParaSite" id="GPUH_0002161701-mRNA-1"/>
    </source>
</evidence>
<reference evidence="3" key="1">
    <citation type="submission" date="2016-06" db="UniProtKB">
        <authorList>
            <consortium name="WormBaseParasite"/>
        </authorList>
    </citation>
    <scope>IDENTIFICATION</scope>
</reference>
<sequence length="156" mass="17448">MEIAPNNGNNHQKLRAGLSINCPSKVASKKTNVCKSVSVDLGTTLPPLNGRRSSVLGSLLRSRRFSVKQHLRRAYCKAGARLYPLVPAFHSDHYIFHFIAFLDIFYSGGTRLLDAHCSVGTRYLTPVVDDCRFQRHSFADPIATLCKARNRFEQGN</sequence>
<protein>
    <submittedName>
        <fullName evidence="1 3">Uncharacterized protein</fullName>
    </submittedName>
</protein>
<evidence type="ECO:0000313" key="2">
    <source>
        <dbReference type="Proteomes" id="UP000271098"/>
    </source>
</evidence>